<keyword evidence="6" id="KW-1185">Reference proteome</keyword>
<dbReference type="Proteomes" id="UP000011761">
    <property type="component" value="Unassembled WGS sequence"/>
</dbReference>
<evidence type="ECO:0000256" key="2">
    <source>
        <dbReference type="ARBA" id="ARBA00022723"/>
    </source>
</evidence>
<protein>
    <recommendedName>
        <fullName evidence="4">CENP-V/GFA domain-containing protein</fullName>
    </recommendedName>
</protein>
<comment type="similarity">
    <text evidence="1">Belongs to the Gfa family.</text>
</comment>
<accession>M2MTC1</accession>
<sequence>GNCHCGAIKFTVDVPDALAPEGSRHILRCSCSICTKNGYFLLHVPVGDVHFVDSSWDKMKIYRFGSKTIDHRFCGECGSSVCIDLQNIPIEQMKGKIAIN</sequence>
<dbReference type="PANTHER" id="PTHR28620:SF1">
    <property type="entry name" value="CENP-V_GFA DOMAIN-CONTAINING PROTEIN"/>
    <property type="match status" value="1"/>
</dbReference>
<dbReference type="KEGG" id="bcom:BAUCODRAFT_55553"/>
<dbReference type="Pfam" id="PF04828">
    <property type="entry name" value="GFA"/>
    <property type="match status" value="1"/>
</dbReference>
<evidence type="ECO:0000256" key="3">
    <source>
        <dbReference type="ARBA" id="ARBA00022833"/>
    </source>
</evidence>
<dbReference type="InterPro" id="IPR011057">
    <property type="entry name" value="Mss4-like_sf"/>
</dbReference>
<gene>
    <name evidence="5" type="ORF">BAUCODRAFT_55553</name>
</gene>
<evidence type="ECO:0000256" key="1">
    <source>
        <dbReference type="ARBA" id="ARBA00005495"/>
    </source>
</evidence>
<keyword evidence="3" id="KW-0862">Zinc</keyword>
<keyword evidence="2" id="KW-0479">Metal-binding</keyword>
<dbReference type="OrthoDB" id="2993351at2759"/>
<feature type="non-terminal residue" evidence="5">
    <location>
        <position position="100"/>
    </location>
</feature>
<proteinExistence type="inferred from homology"/>
<dbReference type="PROSITE" id="PS51891">
    <property type="entry name" value="CENP_V_GFA"/>
    <property type="match status" value="1"/>
</dbReference>
<reference evidence="5 6" key="1">
    <citation type="journal article" date="2012" name="PLoS Pathog.">
        <title>Diverse lifestyles and strategies of plant pathogenesis encoded in the genomes of eighteen Dothideomycetes fungi.</title>
        <authorList>
            <person name="Ohm R.A."/>
            <person name="Feau N."/>
            <person name="Henrissat B."/>
            <person name="Schoch C.L."/>
            <person name="Horwitz B.A."/>
            <person name="Barry K.W."/>
            <person name="Condon B.J."/>
            <person name="Copeland A.C."/>
            <person name="Dhillon B."/>
            <person name="Glaser F."/>
            <person name="Hesse C.N."/>
            <person name="Kosti I."/>
            <person name="LaButti K."/>
            <person name="Lindquist E.A."/>
            <person name="Lucas S."/>
            <person name="Salamov A.A."/>
            <person name="Bradshaw R.E."/>
            <person name="Ciuffetti L."/>
            <person name="Hamelin R.C."/>
            <person name="Kema G.H.J."/>
            <person name="Lawrence C."/>
            <person name="Scott J.A."/>
            <person name="Spatafora J.W."/>
            <person name="Turgeon B.G."/>
            <person name="de Wit P.J.G.M."/>
            <person name="Zhong S."/>
            <person name="Goodwin S.B."/>
            <person name="Grigoriev I.V."/>
        </authorList>
    </citation>
    <scope>NUCLEOTIDE SEQUENCE [LARGE SCALE GENOMIC DNA]</scope>
    <source>
        <strain evidence="5 6">UAMH 10762</strain>
    </source>
</reference>
<dbReference type="SUPFAM" id="SSF51316">
    <property type="entry name" value="Mss4-like"/>
    <property type="match status" value="1"/>
</dbReference>
<dbReference type="Gene3D" id="2.170.150.70">
    <property type="match status" value="1"/>
</dbReference>
<evidence type="ECO:0000313" key="5">
    <source>
        <dbReference type="EMBL" id="EMD00137.1"/>
    </source>
</evidence>
<organism evidence="5 6">
    <name type="scientific">Baudoinia panamericana (strain UAMH 10762)</name>
    <name type="common">Angels' share fungus</name>
    <name type="synonym">Baudoinia compniacensis (strain UAMH 10762)</name>
    <dbReference type="NCBI Taxonomy" id="717646"/>
    <lineage>
        <taxon>Eukaryota</taxon>
        <taxon>Fungi</taxon>
        <taxon>Dikarya</taxon>
        <taxon>Ascomycota</taxon>
        <taxon>Pezizomycotina</taxon>
        <taxon>Dothideomycetes</taxon>
        <taxon>Dothideomycetidae</taxon>
        <taxon>Mycosphaerellales</taxon>
        <taxon>Teratosphaeriaceae</taxon>
        <taxon>Baudoinia</taxon>
    </lineage>
</organism>
<dbReference type="GeneID" id="19115460"/>
<feature type="domain" description="CENP-V/GFA" evidence="4">
    <location>
        <begin position="1"/>
        <end position="100"/>
    </location>
</feature>
<dbReference type="InterPro" id="IPR006913">
    <property type="entry name" value="CENP-V/GFA"/>
</dbReference>
<dbReference type="GO" id="GO:0016846">
    <property type="term" value="F:carbon-sulfur lyase activity"/>
    <property type="evidence" value="ECO:0007669"/>
    <property type="project" value="InterPro"/>
</dbReference>
<evidence type="ECO:0000313" key="6">
    <source>
        <dbReference type="Proteomes" id="UP000011761"/>
    </source>
</evidence>
<dbReference type="InterPro" id="IPR052355">
    <property type="entry name" value="CENP-V-like"/>
</dbReference>
<dbReference type="RefSeq" id="XP_007672637.1">
    <property type="nucleotide sequence ID" value="XM_007674447.1"/>
</dbReference>
<dbReference type="AlphaFoldDB" id="M2MTC1"/>
<dbReference type="GO" id="GO:0046872">
    <property type="term" value="F:metal ion binding"/>
    <property type="evidence" value="ECO:0007669"/>
    <property type="project" value="UniProtKB-KW"/>
</dbReference>
<dbReference type="eggNOG" id="ENOG502SYFF">
    <property type="taxonomic scope" value="Eukaryota"/>
</dbReference>
<dbReference type="PANTHER" id="PTHR28620">
    <property type="entry name" value="CENTROMERE PROTEIN V"/>
    <property type="match status" value="1"/>
</dbReference>
<dbReference type="EMBL" id="KB445551">
    <property type="protein sequence ID" value="EMD00137.1"/>
    <property type="molecule type" value="Genomic_DNA"/>
</dbReference>
<feature type="non-terminal residue" evidence="5">
    <location>
        <position position="1"/>
    </location>
</feature>
<dbReference type="OMA" id="METYNAN"/>
<evidence type="ECO:0000259" key="4">
    <source>
        <dbReference type="PROSITE" id="PS51891"/>
    </source>
</evidence>
<dbReference type="HOGENOM" id="CLU_055491_7_0_1"/>
<name>M2MTC1_BAUPA</name>